<dbReference type="InterPro" id="IPR015879">
    <property type="entry name" value="Ring_hydroxy_dOase_asu_C_dom"/>
</dbReference>
<evidence type="ECO:0000259" key="8">
    <source>
        <dbReference type="PROSITE" id="PS51296"/>
    </source>
</evidence>
<dbReference type="Pfam" id="PF00848">
    <property type="entry name" value="Ring_hydroxyl_A"/>
    <property type="match status" value="1"/>
</dbReference>
<dbReference type="InterPro" id="IPR036922">
    <property type="entry name" value="Rieske_2Fe-2S_sf"/>
</dbReference>
<evidence type="ECO:0000256" key="7">
    <source>
        <dbReference type="ARBA" id="ARBA00023014"/>
    </source>
</evidence>
<accession>A0ABW3F602</accession>
<dbReference type="InterPro" id="IPR001663">
    <property type="entry name" value="Rng_hydr_dOase-A"/>
</dbReference>
<evidence type="ECO:0000256" key="6">
    <source>
        <dbReference type="ARBA" id="ARBA00023004"/>
    </source>
</evidence>
<keyword evidence="4" id="KW-0479">Metal-binding</keyword>
<keyword evidence="9" id="KW-0223">Dioxygenase</keyword>
<dbReference type="EC" id="1.14.13.-" evidence="9"/>
<keyword evidence="3" id="KW-0001">2Fe-2S</keyword>
<dbReference type="RefSeq" id="WP_379055886.1">
    <property type="nucleotide sequence ID" value="NZ_JBHTKB010000001.1"/>
</dbReference>
<dbReference type="GO" id="GO:0051213">
    <property type="term" value="F:dioxygenase activity"/>
    <property type="evidence" value="ECO:0007669"/>
    <property type="project" value="UniProtKB-KW"/>
</dbReference>
<feature type="domain" description="Rieske" evidence="8">
    <location>
        <begin position="42"/>
        <end position="138"/>
    </location>
</feature>
<evidence type="ECO:0000256" key="5">
    <source>
        <dbReference type="ARBA" id="ARBA00023002"/>
    </source>
</evidence>
<keyword evidence="6" id="KW-0408">Iron</keyword>
<keyword evidence="7" id="KW-0411">Iron-sulfur</keyword>
<dbReference type="SUPFAM" id="SSF55961">
    <property type="entry name" value="Bet v1-like"/>
    <property type="match status" value="1"/>
</dbReference>
<dbReference type="PANTHER" id="PTHR43756">
    <property type="entry name" value="CHOLINE MONOOXYGENASE, CHLOROPLASTIC"/>
    <property type="match status" value="1"/>
</dbReference>
<proteinExistence type="inferred from homology"/>
<comment type="similarity">
    <text evidence="2">Belongs to the bacterial ring-hydroxylating dioxygenase alpha subunit family.</text>
</comment>
<comment type="caution">
    <text evidence="9">The sequence shown here is derived from an EMBL/GenBank/DDBJ whole genome shotgun (WGS) entry which is preliminary data.</text>
</comment>
<dbReference type="SUPFAM" id="SSF50022">
    <property type="entry name" value="ISP domain"/>
    <property type="match status" value="1"/>
</dbReference>
<evidence type="ECO:0000256" key="2">
    <source>
        <dbReference type="ARBA" id="ARBA00008751"/>
    </source>
</evidence>
<dbReference type="Gene3D" id="2.102.10.10">
    <property type="entry name" value="Rieske [2Fe-2S] iron-sulphur domain"/>
    <property type="match status" value="1"/>
</dbReference>
<comment type="cofactor">
    <cofactor evidence="1">
        <name>Fe cation</name>
        <dbReference type="ChEBI" id="CHEBI:24875"/>
    </cofactor>
</comment>
<reference evidence="10" key="1">
    <citation type="journal article" date="2019" name="Int. J. Syst. Evol. Microbiol.">
        <title>The Global Catalogue of Microorganisms (GCM) 10K type strain sequencing project: providing services to taxonomists for standard genome sequencing and annotation.</title>
        <authorList>
            <consortium name="The Broad Institute Genomics Platform"/>
            <consortium name="The Broad Institute Genome Sequencing Center for Infectious Disease"/>
            <person name="Wu L."/>
            <person name="Ma J."/>
        </authorList>
    </citation>
    <scope>NUCLEOTIDE SEQUENCE [LARGE SCALE GENOMIC DNA]</scope>
    <source>
        <strain evidence="10">CCUG 58412</strain>
    </source>
</reference>
<evidence type="ECO:0000313" key="10">
    <source>
        <dbReference type="Proteomes" id="UP001597128"/>
    </source>
</evidence>
<dbReference type="InterPro" id="IPR017941">
    <property type="entry name" value="Rieske_2Fe-2S"/>
</dbReference>
<dbReference type="Gene3D" id="3.90.380.10">
    <property type="entry name" value="Naphthalene 1,2-dioxygenase Alpha Subunit, Chain A, domain 1"/>
    <property type="match status" value="1"/>
</dbReference>
<organism evidence="9 10">
    <name type="scientific">Methylophilus luteus</name>
    <dbReference type="NCBI Taxonomy" id="640108"/>
    <lineage>
        <taxon>Bacteria</taxon>
        <taxon>Pseudomonadati</taxon>
        <taxon>Pseudomonadota</taxon>
        <taxon>Betaproteobacteria</taxon>
        <taxon>Nitrosomonadales</taxon>
        <taxon>Methylophilaceae</taxon>
        <taxon>Methylophilus</taxon>
    </lineage>
</organism>
<evidence type="ECO:0000256" key="3">
    <source>
        <dbReference type="ARBA" id="ARBA00022714"/>
    </source>
</evidence>
<dbReference type="PROSITE" id="PS51296">
    <property type="entry name" value="RIESKE"/>
    <property type="match status" value="1"/>
</dbReference>
<evidence type="ECO:0000256" key="1">
    <source>
        <dbReference type="ARBA" id="ARBA00001962"/>
    </source>
</evidence>
<dbReference type="CDD" id="cd03469">
    <property type="entry name" value="Rieske_RO_Alpha_N"/>
    <property type="match status" value="1"/>
</dbReference>
<dbReference type="CDD" id="cd00680">
    <property type="entry name" value="RHO_alpha_C"/>
    <property type="match status" value="1"/>
</dbReference>
<dbReference type="PANTHER" id="PTHR43756:SF5">
    <property type="entry name" value="CHOLINE MONOOXYGENASE, CHLOROPLASTIC"/>
    <property type="match status" value="1"/>
</dbReference>
<sequence>MGSVTSLNKEQNKTRFAQLPVDWYLNPEIYALEQAHLFSLQPQYLGHARMTPNAGDFRVLDWKHNAMALVNNHGEHQLVSNICRHRQAAMLSGHGNTQHIVCPLHRWTYDLNGQLLGAPHFEQNPCLHLEKQALINWQGLLFQASAGAGKAKSLSIADTLRQLGCKQDFDFTGYYFDQAIVDHYDFNWKTFIEVYLEDYHVGPFHPGLNQFVDCGELNWEFGEHYSVQTVGYKPLPEYSLSPAYKAWQQAVTDYQQGEQPKYGAIWFVLYPLLMIEWYPNVLVVSHIIPTGVDSCKNVVEFYYPEDIALFEREYVKAQQAAYFETAIEDNEICQRMQQGRKALYLTGKDERGPYQHPMETGLEHFHRWYRSQLEPHLSAHAVR</sequence>
<protein>
    <submittedName>
        <fullName evidence="9">Aromatic ring-hydroxylating dioxygenase subunit alpha</fullName>
        <ecNumber evidence="9">1.14.13.-</ecNumber>
    </submittedName>
</protein>
<evidence type="ECO:0000313" key="9">
    <source>
        <dbReference type="EMBL" id="MFD0912735.1"/>
    </source>
</evidence>
<keyword evidence="10" id="KW-1185">Reference proteome</keyword>
<evidence type="ECO:0000256" key="4">
    <source>
        <dbReference type="ARBA" id="ARBA00022723"/>
    </source>
</evidence>
<dbReference type="Proteomes" id="UP001597128">
    <property type="component" value="Unassembled WGS sequence"/>
</dbReference>
<dbReference type="EMBL" id="JBHTKB010000001">
    <property type="protein sequence ID" value="MFD0912735.1"/>
    <property type="molecule type" value="Genomic_DNA"/>
</dbReference>
<name>A0ABW3F602_9PROT</name>
<gene>
    <name evidence="9" type="ORF">ACFQ1Z_04180</name>
</gene>
<dbReference type="Pfam" id="PF00355">
    <property type="entry name" value="Rieske"/>
    <property type="match status" value="1"/>
</dbReference>
<keyword evidence="5 9" id="KW-0560">Oxidoreductase</keyword>